<dbReference type="OrthoDB" id="1738954at2759"/>
<accession>A0A0R3W6R2</accession>
<dbReference type="Pfam" id="PF00612">
    <property type="entry name" value="IQ"/>
    <property type="match status" value="4"/>
</dbReference>
<evidence type="ECO:0000313" key="5">
    <source>
        <dbReference type="EMBL" id="VDK35824.1"/>
    </source>
</evidence>
<dbReference type="GO" id="GO:0007051">
    <property type="term" value="P:spindle organization"/>
    <property type="evidence" value="ECO:0007669"/>
    <property type="project" value="TreeGrafter"/>
</dbReference>
<sequence length="226" mass="25235">MPGAHPTPDEAAIKIQAMFRGYNTRKHIQEEKEHSMEVAKLTSPNDSDPNLAATKIQAACRGYQARKEFAQVSKHPGIKICDSDKLSPDFVDLRLDQGKRAPRGLVDISNKSSLQVVQGEEMSRNRVTTRIQTGYQEHAHLAQEGSGASSPCVSPYLSEDEAATKIQAAFRGYQVRKNMRAQTAPIPRYAGQKYDEAARKIQATYRGYRVRKEIGNLKRHPQGKES</sequence>
<evidence type="ECO:0000256" key="1">
    <source>
        <dbReference type="ARBA" id="ARBA00004496"/>
    </source>
</evidence>
<evidence type="ECO:0000256" key="3">
    <source>
        <dbReference type="ARBA" id="ARBA00022737"/>
    </source>
</evidence>
<gene>
    <name evidence="5" type="ORF">TASK_LOCUS5906</name>
</gene>
<dbReference type="PROSITE" id="PS50096">
    <property type="entry name" value="IQ"/>
    <property type="match status" value="4"/>
</dbReference>
<dbReference type="InterPro" id="IPR000048">
    <property type="entry name" value="IQ_motif_EF-hand-BS"/>
</dbReference>
<dbReference type="SMART" id="SM00015">
    <property type="entry name" value="IQ"/>
    <property type="match status" value="4"/>
</dbReference>
<dbReference type="FunFam" id="1.20.5.190:FF:000055">
    <property type="entry name" value="Putative microtubule-associated protein futsch"/>
    <property type="match status" value="1"/>
</dbReference>
<dbReference type="PANTHER" id="PTHR22706">
    <property type="entry name" value="ASSEMBLY FACTOR FOR SPINDLE MICROTUBULES"/>
    <property type="match status" value="1"/>
</dbReference>
<dbReference type="GO" id="GO:0000278">
    <property type="term" value="P:mitotic cell cycle"/>
    <property type="evidence" value="ECO:0007669"/>
    <property type="project" value="TreeGrafter"/>
</dbReference>
<dbReference type="CDD" id="cd23767">
    <property type="entry name" value="IQCD"/>
    <property type="match status" value="2"/>
</dbReference>
<name>A0A0R3W6R2_TAEAS</name>
<protein>
    <submittedName>
        <fullName evidence="7">CCT domain-containing protein</fullName>
    </submittedName>
</protein>
<organism evidence="7">
    <name type="scientific">Taenia asiatica</name>
    <name type="common">Asian tapeworm</name>
    <dbReference type="NCBI Taxonomy" id="60517"/>
    <lineage>
        <taxon>Eukaryota</taxon>
        <taxon>Metazoa</taxon>
        <taxon>Spiralia</taxon>
        <taxon>Lophotrochozoa</taxon>
        <taxon>Platyhelminthes</taxon>
        <taxon>Cestoda</taxon>
        <taxon>Eucestoda</taxon>
        <taxon>Cyclophyllidea</taxon>
        <taxon>Taeniidae</taxon>
        <taxon>Taenia</taxon>
    </lineage>
</organism>
<dbReference type="InterPro" id="IPR051185">
    <property type="entry name" value="ASPM"/>
</dbReference>
<reference evidence="5 6" key="2">
    <citation type="submission" date="2018-11" db="EMBL/GenBank/DDBJ databases">
        <authorList>
            <consortium name="Pathogen Informatics"/>
        </authorList>
    </citation>
    <scope>NUCLEOTIDE SEQUENCE [LARGE SCALE GENOMIC DNA]</scope>
</reference>
<dbReference type="EMBL" id="UYRS01018451">
    <property type="protein sequence ID" value="VDK35824.1"/>
    <property type="molecule type" value="Genomic_DNA"/>
</dbReference>
<dbReference type="SUPFAM" id="SSF52540">
    <property type="entry name" value="P-loop containing nucleoside triphosphate hydrolases"/>
    <property type="match status" value="2"/>
</dbReference>
<dbReference type="STRING" id="60517.A0A0R3W6R2"/>
<dbReference type="InterPro" id="IPR027417">
    <property type="entry name" value="P-loop_NTPase"/>
</dbReference>
<evidence type="ECO:0000256" key="4">
    <source>
        <dbReference type="ARBA" id="ARBA00022860"/>
    </source>
</evidence>
<comment type="subcellular location">
    <subcellularLocation>
        <location evidence="1">Cytoplasm</location>
    </subcellularLocation>
</comment>
<proteinExistence type="predicted"/>
<dbReference type="PANTHER" id="PTHR22706:SF1">
    <property type="entry name" value="ASSEMBLY FACTOR FOR SPINDLE MICROTUBULES"/>
    <property type="match status" value="1"/>
</dbReference>
<keyword evidence="3" id="KW-0677">Repeat</keyword>
<dbReference type="GO" id="GO:0051295">
    <property type="term" value="P:establishment of meiotic spindle localization"/>
    <property type="evidence" value="ECO:0007669"/>
    <property type="project" value="TreeGrafter"/>
</dbReference>
<dbReference type="WBParaSite" id="TASK_0000590501-mRNA-1">
    <property type="protein sequence ID" value="TASK_0000590501-mRNA-1"/>
    <property type="gene ID" value="TASK_0000590501"/>
</dbReference>
<dbReference type="GO" id="GO:0005737">
    <property type="term" value="C:cytoplasm"/>
    <property type="evidence" value="ECO:0007669"/>
    <property type="project" value="UniProtKB-SubCell"/>
</dbReference>
<reference evidence="7" key="1">
    <citation type="submission" date="2017-02" db="UniProtKB">
        <authorList>
            <consortium name="WormBaseParasite"/>
        </authorList>
    </citation>
    <scope>IDENTIFICATION</scope>
</reference>
<keyword evidence="4" id="KW-0112">Calmodulin-binding</keyword>
<evidence type="ECO:0000256" key="2">
    <source>
        <dbReference type="ARBA" id="ARBA00022490"/>
    </source>
</evidence>
<keyword evidence="6" id="KW-1185">Reference proteome</keyword>
<keyword evidence="2" id="KW-0963">Cytoplasm</keyword>
<dbReference type="Proteomes" id="UP000282613">
    <property type="component" value="Unassembled WGS sequence"/>
</dbReference>
<dbReference type="GO" id="GO:0000922">
    <property type="term" value="C:spindle pole"/>
    <property type="evidence" value="ECO:0007669"/>
    <property type="project" value="TreeGrafter"/>
</dbReference>
<evidence type="ECO:0000313" key="6">
    <source>
        <dbReference type="Proteomes" id="UP000282613"/>
    </source>
</evidence>
<dbReference type="AlphaFoldDB" id="A0A0R3W6R2"/>
<dbReference type="Gene3D" id="1.20.5.190">
    <property type="match status" value="2"/>
</dbReference>
<dbReference type="GO" id="GO:0005516">
    <property type="term" value="F:calmodulin binding"/>
    <property type="evidence" value="ECO:0007669"/>
    <property type="project" value="UniProtKB-KW"/>
</dbReference>
<evidence type="ECO:0000313" key="7">
    <source>
        <dbReference type="WBParaSite" id="TASK_0000590501-mRNA-1"/>
    </source>
</evidence>